<reference evidence="1" key="2">
    <citation type="journal article" date="2015" name="Fish Shellfish Immunol.">
        <title>Early steps in the European eel (Anguilla anguilla)-Vibrio vulnificus interaction in the gills: Role of the RtxA13 toxin.</title>
        <authorList>
            <person name="Callol A."/>
            <person name="Pajuelo D."/>
            <person name="Ebbesson L."/>
            <person name="Teles M."/>
            <person name="MacKenzie S."/>
            <person name="Amaro C."/>
        </authorList>
    </citation>
    <scope>NUCLEOTIDE SEQUENCE</scope>
</reference>
<sequence length="48" mass="5566">MSRSVLDCSYRGHWRAAFHILLLENMLYYSDNSAIECDSFKLIQAALL</sequence>
<evidence type="ECO:0000313" key="1">
    <source>
        <dbReference type="EMBL" id="JAI01587.1"/>
    </source>
</evidence>
<reference evidence="1" key="1">
    <citation type="submission" date="2014-11" db="EMBL/GenBank/DDBJ databases">
        <authorList>
            <person name="Amaro Gonzalez C."/>
        </authorList>
    </citation>
    <scope>NUCLEOTIDE SEQUENCE</scope>
</reference>
<proteinExistence type="predicted"/>
<organism evidence="1">
    <name type="scientific">Anguilla anguilla</name>
    <name type="common">European freshwater eel</name>
    <name type="synonym">Muraena anguilla</name>
    <dbReference type="NCBI Taxonomy" id="7936"/>
    <lineage>
        <taxon>Eukaryota</taxon>
        <taxon>Metazoa</taxon>
        <taxon>Chordata</taxon>
        <taxon>Craniata</taxon>
        <taxon>Vertebrata</taxon>
        <taxon>Euteleostomi</taxon>
        <taxon>Actinopterygii</taxon>
        <taxon>Neopterygii</taxon>
        <taxon>Teleostei</taxon>
        <taxon>Anguilliformes</taxon>
        <taxon>Anguillidae</taxon>
        <taxon>Anguilla</taxon>
    </lineage>
</organism>
<accession>A0A0E9XGK7</accession>
<dbReference type="AlphaFoldDB" id="A0A0E9XGK7"/>
<name>A0A0E9XGK7_ANGAN</name>
<protein>
    <submittedName>
        <fullName evidence="1">Uncharacterized protein</fullName>
    </submittedName>
</protein>
<dbReference type="EMBL" id="GBXM01006991">
    <property type="protein sequence ID" value="JAI01587.1"/>
    <property type="molecule type" value="Transcribed_RNA"/>
</dbReference>